<dbReference type="Proteomes" id="UP001365846">
    <property type="component" value="Unassembled WGS sequence"/>
</dbReference>
<evidence type="ECO:0000313" key="2">
    <source>
        <dbReference type="EMBL" id="MEJ8813727.1"/>
    </source>
</evidence>
<name>A0ABU8VJ80_9BURK</name>
<dbReference type="Pfam" id="PF11748">
    <property type="entry name" value="DUF3306"/>
    <property type="match status" value="1"/>
</dbReference>
<feature type="region of interest" description="Disordered" evidence="1">
    <location>
        <begin position="154"/>
        <end position="223"/>
    </location>
</feature>
<sequence>MATPPAFPPKSRAAGEPAMSEGFFDRWSRRKQQVRAGQVPDEPQEPQETLPDRPAALPTIEPETIAGQPPADAVETQPLTLDDVKALQIDSDFRPFVAQNVAPEVRNAAFRKLFSDPHFNVMDGLDTYIDDYSKPSPLPAGALRQMASAKFLKLFDEDPAHPEETPKGGGLDAVAKSEHSGDLPSPPVADAQPASQKTDDHDADLRLQPDDAPRAEDARGSAD</sequence>
<dbReference type="EMBL" id="JBBKZU010000010">
    <property type="protein sequence ID" value="MEJ8813727.1"/>
    <property type="molecule type" value="Genomic_DNA"/>
</dbReference>
<feature type="compositionally biased region" description="Basic and acidic residues" evidence="1">
    <location>
        <begin position="154"/>
        <end position="166"/>
    </location>
</feature>
<comment type="caution">
    <text evidence="2">The sequence shown here is derived from an EMBL/GenBank/DDBJ whole genome shotgun (WGS) entry which is preliminary data.</text>
</comment>
<organism evidence="2 3">
    <name type="scientific">Variovorax ureilyticus</name>
    <dbReference type="NCBI Taxonomy" id="1836198"/>
    <lineage>
        <taxon>Bacteria</taxon>
        <taxon>Pseudomonadati</taxon>
        <taxon>Pseudomonadota</taxon>
        <taxon>Betaproteobacteria</taxon>
        <taxon>Burkholderiales</taxon>
        <taxon>Comamonadaceae</taxon>
        <taxon>Variovorax</taxon>
    </lineage>
</organism>
<accession>A0ABU8VJ80</accession>
<keyword evidence="3" id="KW-1185">Reference proteome</keyword>
<proteinExistence type="predicted"/>
<feature type="region of interest" description="Disordered" evidence="1">
    <location>
        <begin position="1"/>
        <end position="72"/>
    </location>
</feature>
<reference evidence="2 3" key="1">
    <citation type="submission" date="2024-03" db="EMBL/GenBank/DDBJ databases">
        <title>Novel species of the genus Variovorax.</title>
        <authorList>
            <person name="Liu Q."/>
            <person name="Xin Y.-H."/>
        </authorList>
    </citation>
    <scope>NUCLEOTIDE SEQUENCE [LARGE SCALE GENOMIC DNA]</scope>
    <source>
        <strain evidence="2 3">KACC 18899</strain>
    </source>
</reference>
<evidence type="ECO:0000313" key="3">
    <source>
        <dbReference type="Proteomes" id="UP001365846"/>
    </source>
</evidence>
<dbReference type="RefSeq" id="WP_340358968.1">
    <property type="nucleotide sequence ID" value="NZ_JBBKZU010000010.1"/>
</dbReference>
<dbReference type="InterPro" id="IPR021735">
    <property type="entry name" value="DUF3306"/>
</dbReference>
<gene>
    <name evidence="2" type="ORF">WKW77_21755</name>
</gene>
<feature type="compositionally biased region" description="Basic and acidic residues" evidence="1">
    <location>
        <begin position="197"/>
        <end position="223"/>
    </location>
</feature>
<evidence type="ECO:0000256" key="1">
    <source>
        <dbReference type="SAM" id="MobiDB-lite"/>
    </source>
</evidence>
<protein>
    <submittedName>
        <fullName evidence="2">DUF3306 domain-containing protein</fullName>
    </submittedName>
</protein>